<reference evidence="5" key="1">
    <citation type="journal article" date="2014" name="Int. J. Syst. Evol. Microbiol.">
        <title>Complete genome sequence of Corynebacterium casei LMG S-19264T (=DSM 44701T), isolated from a smear-ripened cheese.</title>
        <authorList>
            <consortium name="US DOE Joint Genome Institute (JGI-PGF)"/>
            <person name="Walter F."/>
            <person name="Albersmeier A."/>
            <person name="Kalinowski J."/>
            <person name="Ruckert C."/>
        </authorList>
    </citation>
    <scope>NUCLEOTIDE SEQUENCE</scope>
    <source>
        <strain evidence="5">CGMCC 1.6333</strain>
    </source>
</reference>
<dbReference type="Gene3D" id="1.10.3290.10">
    <property type="entry name" value="Fido-like domain"/>
    <property type="match status" value="1"/>
</dbReference>
<evidence type="ECO:0000313" key="6">
    <source>
        <dbReference type="Proteomes" id="UP000618460"/>
    </source>
</evidence>
<evidence type="ECO:0000256" key="3">
    <source>
        <dbReference type="PIRSR" id="PIRSR640198-3"/>
    </source>
</evidence>
<dbReference type="RefSeq" id="WP_117157159.1">
    <property type="nucleotide sequence ID" value="NZ_BMLG01000031.1"/>
</dbReference>
<accession>A0A917TYI1</accession>
<sequence>MLKKFQLEEYFQDVLVRLAHHSSAIEGNTITLPDTVSIILHDTLPGGYSRREFFEIENHRDAFAYVIDQLRGEQPLSLTVLKDIHEKLMDRLLVDKGQFKTSENAIQGADFLTASPRETPLLMQQWVDNLNYQLEGASKDMDVLRVVMDFHIQFERIHPFSDGNGRTGRMLMNYSLMQHDLPPLIIQAKDKAAYVNYLAEQDIDGITKFSYELIRDEARRMQRFNNKEKAQIKELDDEIER</sequence>
<dbReference type="GO" id="GO:0005524">
    <property type="term" value="F:ATP binding"/>
    <property type="evidence" value="ECO:0007669"/>
    <property type="project" value="UniProtKB-KW"/>
</dbReference>
<gene>
    <name evidence="5" type="ORF">GCM10011351_30900</name>
</gene>
<name>A0A917TYI1_9BACI</name>
<evidence type="ECO:0000256" key="2">
    <source>
        <dbReference type="PIRSR" id="PIRSR640198-2"/>
    </source>
</evidence>
<keyword evidence="2" id="KW-0547">Nucleotide-binding</keyword>
<dbReference type="PANTHER" id="PTHR13504:SF38">
    <property type="entry name" value="FIDO DOMAIN-CONTAINING PROTEIN"/>
    <property type="match status" value="1"/>
</dbReference>
<evidence type="ECO:0000256" key="1">
    <source>
        <dbReference type="PIRSR" id="PIRSR640198-1"/>
    </source>
</evidence>
<feature type="active site" evidence="1">
    <location>
        <position position="158"/>
    </location>
</feature>
<dbReference type="InterPro" id="IPR040198">
    <property type="entry name" value="Fido_containing"/>
</dbReference>
<dbReference type="SUPFAM" id="SSF140931">
    <property type="entry name" value="Fic-like"/>
    <property type="match status" value="1"/>
</dbReference>
<dbReference type="Proteomes" id="UP000618460">
    <property type="component" value="Unassembled WGS sequence"/>
</dbReference>
<dbReference type="InterPro" id="IPR003812">
    <property type="entry name" value="Fido"/>
</dbReference>
<dbReference type="AlphaFoldDB" id="A0A917TYI1"/>
<dbReference type="PANTHER" id="PTHR13504">
    <property type="entry name" value="FIDO DOMAIN-CONTAINING PROTEIN DDB_G0283145"/>
    <property type="match status" value="1"/>
</dbReference>
<keyword evidence="2" id="KW-0067">ATP-binding</keyword>
<protein>
    <recommendedName>
        <fullName evidence="4">Fido domain-containing protein</fullName>
    </recommendedName>
</protein>
<comment type="caution">
    <text evidence="5">The sequence shown here is derived from an EMBL/GenBank/DDBJ whole genome shotgun (WGS) entry which is preliminary data.</text>
</comment>
<dbReference type="InterPro" id="IPR036597">
    <property type="entry name" value="Fido-like_dom_sf"/>
</dbReference>
<dbReference type="PROSITE" id="PS51459">
    <property type="entry name" value="FIDO"/>
    <property type="match status" value="1"/>
</dbReference>
<evidence type="ECO:0000259" key="4">
    <source>
        <dbReference type="PROSITE" id="PS51459"/>
    </source>
</evidence>
<dbReference type="Pfam" id="PF02661">
    <property type="entry name" value="Fic"/>
    <property type="match status" value="1"/>
</dbReference>
<feature type="binding site" evidence="2">
    <location>
        <begin position="162"/>
        <end position="169"/>
    </location>
    <ligand>
        <name>ATP</name>
        <dbReference type="ChEBI" id="CHEBI:30616"/>
    </ligand>
</feature>
<dbReference type="OrthoDB" id="9813719at2"/>
<evidence type="ECO:0000313" key="5">
    <source>
        <dbReference type="EMBL" id="GGM42765.1"/>
    </source>
</evidence>
<organism evidence="5 6">
    <name type="scientific">Paraliobacillus quinghaiensis</name>
    <dbReference type="NCBI Taxonomy" id="470815"/>
    <lineage>
        <taxon>Bacteria</taxon>
        <taxon>Bacillati</taxon>
        <taxon>Bacillota</taxon>
        <taxon>Bacilli</taxon>
        <taxon>Bacillales</taxon>
        <taxon>Bacillaceae</taxon>
        <taxon>Paraliobacillus</taxon>
    </lineage>
</organism>
<dbReference type="EMBL" id="BMLG01000031">
    <property type="protein sequence ID" value="GGM42765.1"/>
    <property type="molecule type" value="Genomic_DNA"/>
</dbReference>
<keyword evidence="6" id="KW-1185">Reference proteome</keyword>
<proteinExistence type="predicted"/>
<reference evidence="5" key="2">
    <citation type="submission" date="2020-09" db="EMBL/GenBank/DDBJ databases">
        <authorList>
            <person name="Sun Q."/>
            <person name="Zhou Y."/>
        </authorList>
    </citation>
    <scope>NUCLEOTIDE SEQUENCE</scope>
    <source>
        <strain evidence="5">CGMCC 1.6333</strain>
    </source>
</reference>
<feature type="site" description="Important for autoinhibition of adenylyltransferase activity" evidence="3">
    <location>
        <position position="26"/>
    </location>
</feature>
<feature type="domain" description="Fido" evidence="4">
    <location>
        <begin position="76"/>
        <end position="216"/>
    </location>
</feature>